<dbReference type="AlphaFoldDB" id="A0A0E9V1Y7"/>
<sequence length="57" mass="6957">MYVIYEWVLLQMYVIYERIHNILLNYSYNLYIWSRICVHGNNYCVCLVSPYGLSILM</sequence>
<name>A0A0E9V1Y7_ANGAN</name>
<organism evidence="1">
    <name type="scientific">Anguilla anguilla</name>
    <name type="common">European freshwater eel</name>
    <name type="synonym">Muraena anguilla</name>
    <dbReference type="NCBI Taxonomy" id="7936"/>
    <lineage>
        <taxon>Eukaryota</taxon>
        <taxon>Metazoa</taxon>
        <taxon>Chordata</taxon>
        <taxon>Craniata</taxon>
        <taxon>Vertebrata</taxon>
        <taxon>Euteleostomi</taxon>
        <taxon>Actinopterygii</taxon>
        <taxon>Neopterygii</taxon>
        <taxon>Teleostei</taxon>
        <taxon>Anguilliformes</taxon>
        <taxon>Anguillidae</taxon>
        <taxon>Anguilla</taxon>
    </lineage>
</organism>
<reference evidence="1" key="1">
    <citation type="submission" date="2014-11" db="EMBL/GenBank/DDBJ databases">
        <authorList>
            <person name="Amaro Gonzalez C."/>
        </authorList>
    </citation>
    <scope>NUCLEOTIDE SEQUENCE</scope>
</reference>
<protein>
    <submittedName>
        <fullName evidence="1">Uncharacterized protein</fullName>
    </submittedName>
</protein>
<dbReference type="EMBL" id="GBXM01036576">
    <property type="protein sequence ID" value="JAH72001.1"/>
    <property type="molecule type" value="Transcribed_RNA"/>
</dbReference>
<reference evidence="1" key="2">
    <citation type="journal article" date="2015" name="Fish Shellfish Immunol.">
        <title>Early steps in the European eel (Anguilla anguilla)-Vibrio vulnificus interaction in the gills: Role of the RtxA13 toxin.</title>
        <authorList>
            <person name="Callol A."/>
            <person name="Pajuelo D."/>
            <person name="Ebbesson L."/>
            <person name="Teles M."/>
            <person name="MacKenzie S."/>
            <person name="Amaro C."/>
        </authorList>
    </citation>
    <scope>NUCLEOTIDE SEQUENCE</scope>
</reference>
<accession>A0A0E9V1Y7</accession>
<proteinExistence type="predicted"/>
<evidence type="ECO:0000313" key="1">
    <source>
        <dbReference type="EMBL" id="JAH72001.1"/>
    </source>
</evidence>